<dbReference type="AlphaFoldDB" id="A0A0L0MIX2"/>
<dbReference type="PATRIC" id="fig|242163.4.peg.6446"/>
<evidence type="ECO:0000313" key="3">
    <source>
        <dbReference type="EMBL" id="KND61944.1"/>
    </source>
</evidence>
<evidence type="ECO:0000256" key="2">
    <source>
        <dbReference type="ARBA" id="ARBA00022801"/>
    </source>
</evidence>
<dbReference type="EMBL" id="LFJJ01000008">
    <property type="protein sequence ID" value="KND61944.1"/>
    <property type="molecule type" value="Genomic_DNA"/>
</dbReference>
<keyword evidence="4" id="KW-1185">Reference proteome</keyword>
<dbReference type="InterPro" id="IPR029069">
    <property type="entry name" value="HotDog_dom_sf"/>
</dbReference>
<dbReference type="Gene3D" id="3.10.129.10">
    <property type="entry name" value="Hotdog Thioesterase"/>
    <property type="match status" value="1"/>
</dbReference>
<dbReference type="OrthoDB" id="9800856at2"/>
<dbReference type="RefSeq" id="WP_050452082.1">
    <property type="nucleotide sequence ID" value="NZ_LFJJ01000008.1"/>
</dbReference>
<dbReference type="InterPro" id="IPR006684">
    <property type="entry name" value="YbgC/YbaW"/>
</dbReference>
<accession>A0A0L0MIX2</accession>
<name>A0A0L0MIX2_9BURK</name>
<evidence type="ECO:0000256" key="1">
    <source>
        <dbReference type="ARBA" id="ARBA00005953"/>
    </source>
</evidence>
<dbReference type="Pfam" id="PF13279">
    <property type="entry name" value="4HBT_2"/>
    <property type="match status" value="1"/>
</dbReference>
<proteinExistence type="inferred from homology"/>
<reference evidence="4" key="1">
    <citation type="submission" date="2015-06" db="EMBL/GenBank/DDBJ databases">
        <title>Comparative genomics of Burkholderia leaf nodule symbionts.</title>
        <authorList>
            <person name="Carlier A."/>
            <person name="Eberl L."/>
            <person name="Pinto-Carbo M."/>
        </authorList>
    </citation>
    <scope>NUCLEOTIDE SEQUENCE [LARGE SCALE GENOMIC DNA]</scope>
    <source>
        <strain evidence="4">UZHbot4</strain>
    </source>
</reference>
<comment type="caution">
    <text evidence="3">The sequence shown here is derived from an EMBL/GenBank/DDBJ whole genome shotgun (WGS) entry which is preliminary data.</text>
</comment>
<comment type="similarity">
    <text evidence="1">Belongs to the 4-hydroxybenzoyl-CoA thioesterase family.</text>
</comment>
<keyword evidence="2" id="KW-0378">Hydrolase</keyword>
<dbReference type="PANTHER" id="PTHR31793:SF27">
    <property type="entry name" value="NOVEL THIOESTERASE SUPERFAMILY DOMAIN AND SAPOSIN A-TYPE DOMAIN CONTAINING PROTEIN (0610012H03RIK)"/>
    <property type="match status" value="1"/>
</dbReference>
<protein>
    <submittedName>
        <fullName evidence="3">4-hydroxybenzoyl-CoA thioesterase domain protein</fullName>
    </submittedName>
</protein>
<organism evidence="3 4">
    <name type="scientific">Candidatus Burkholderia verschuerenii</name>
    <dbReference type="NCBI Taxonomy" id="242163"/>
    <lineage>
        <taxon>Bacteria</taxon>
        <taxon>Pseudomonadati</taxon>
        <taxon>Pseudomonadota</taxon>
        <taxon>Betaproteobacteria</taxon>
        <taxon>Burkholderiales</taxon>
        <taxon>Burkholderiaceae</taxon>
        <taxon>Burkholderia</taxon>
    </lineage>
</organism>
<dbReference type="SUPFAM" id="SSF54637">
    <property type="entry name" value="Thioesterase/thiol ester dehydrase-isomerase"/>
    <property type="match status" value="1"/>
</dbReference>
<evidence type="ECO:0000313" key="4">
    <source>
        <dbReference type="Proteomes" id="UP000036959"/>
    </source>
</evidence>
<dbReference type="GO" id="GO:0047617">
    <property type="term" value="F:fatty acyl-CoA hydrolase activity"/>
    <property type="evidence" value="ECO:0007669"/>
    <property type="project" value="TreeGrafter"/>
</dbReference>
<gene>
    <name evidence="3" type="ORF">BVER_01419</name>
</gene>
<dbReference type="PIRSF" id="PIRSF003230">
    <property type="entry name" value="YbgC"/>
    <property type="match status" value="1"/>
</dbReference>
<dbReference type="InterPro" id="IPR050563">
    <property type="entry name" value="4-hydroxybenzoyl-CoA_TE"/>
</dbReference>
<dbReference type="PANTHER" id="PTHR31793">
    <property type="entry name" value="4-HYDROXYBENZOYL-COA THIOESTERASE FAMILY MEMBER"/>
    <property type="match status" value="1"/>
</dbReference>
<sequence>MTDASILSACTTIEVPFHDVDSMRICWHGNYLKYFEFGRAALQRVLDYDHDEMEASGYVWPIVECKLKFVRSARYGQRLEVEAALVEYENRLKIEYRIRDSESGAILTKGYTTQVALNASTGELQYVSPEILFEKVARAEANRA</sequence>
<dbReference type="Proteomes" id="UP000036959">
    <property type="component" value="Unassembled WGS sequence"/>
</dbReference>
<dbReference type="CDD" id="cd00586">
    <property type="entry name" value="4HBT"/>
    <property type="match status" value="1"/>
</dbReference>